<protein>
    <submittedName>
        <fullName evidence="1">Uncharacterized protein</fullName>
    </submittedName>
</protein>
<dbReference type="Proteomes" id="UP000286687">
    <property type="component" value="Unassembled WGS sequence"/>
</dbReference>
<evidence type="ECO:0000313" key="2">
    <source>
        <dbReference type="Proteomes" id="UP000286687"/>
    </source>
</evidence>
<accession>A0A437SIH3</accession>
<dbReference type="EMBL" id="LDER01000243">
    <property type="protein sequence ID" value="RVU62742.1"/>
    <property type="molecule type" value="Genomic_DNA"/>
</dbReference>
<gene>
    <name evidence="1" type="ORF">BM74_19255</name>
</gene>
<reference evidence="1 2" key="1">
    <citation type="submission" date="2018-01" db="EMBL/GenBank/DDBJ databases">
        <title>Complete genome sequence of G25-42.</title>
        <authorList>
            <person name="Zheng Z."/>
            <person name="Sun M."/>
        </authorList>
    </citation>
    <scope>NUCLEOTIDE SEQUENCE [LARGE SCALE GENOMIC DNA]</scope>
    <source>
        <strain evidence="1 2">G25-42</strain>
    </source>
</reference>
<evidence type="ECO:0000313" key="1">
    <source>
        <dbReference type="EMBL" id="RVU62742.1"/>
    </source>
</evidence>
<organism evidence="1 2">
    <name type="scientific">Bacillus thuringiensis</name>
    <dbReference type="NCBI Taxonomy" id="1428"/>
    <lineage>
        <taxon>Bacteria</taxon>
        <taxon>Bacillati</taxon>
        <taxon>Bacillota</taxon>
        <taxon>Bacilli</taxon>
        <taxon>Bacillales</taxon>
        <taxon>Bacillaceae</taxon>
        <taxon>Bacillus</taxon>
        <taxon>Bacillus cereus group</taxon>
    </lineage>
</organism>
<comment type="caution">
    <text evidence="1">The sequence shown here is derived from an EMBL/GenBank/DDBJ whole genome shotgun (WGS) entry which is preliminary data.</text>
</comment>
<name>A0A437SIH3_BACTU</name>
<sequence>MQMKCMVDKFDIAHAFFSFHDKKEGGEKRYICHIERIRGLQYKNYIVCSSSNLSMHYDLVIYTKK</sequence>
<dbReference type="AlphaFoldDB" id="A0A437SIH3"/>
<proteinExistence type="predicted"/>